<dbReference type="Proteomes" id="UP000291084">
    <property type="component" value="Chromosome 7"/>
</dbReference>
<reference evidence="1 2" key="1">
    <citation type="journal article" date="2015" name="Sci. Rep.">
        <title>The power of single molecule real-time sequencing technology in the de novo assembly of a eukaryotic genome.</title>
        <authorList>
            <person name="Sakai H."/>
            <person name="Naito K."/>
            <person name="Ogiso-Tanaka E."/>
            <person name="Takahashi Y."/>
            <person name="Iseki K."/>
            <person name="Muto C."/>
            <person name="Satou K."/>
            <person name="Teruya K."/>
            <person name="Shiroma A."/>
            <person name="Shimoji M."/>
            <person name="Hirano T."/>
            <person name="Itoh T."/>
            <person name="Kaga A."/>
            <person name="Tomooka N."/>
        </authorList>
    </citation>
    <scope>NUCLEOTIDE SEQUENCE [LARGE SCALE GENOMIC DNA]</scope>
    <source>
        <strain evidence="2">cv. Shumari</strain>
    </source>
</reference>
<sequence>IHISRIVSSDYSLGMSSRILIMRCILSKYFLNISEEVADKRCAEVTTCKKFIGMIGTLGQRCAIHLLPMARRLILELDADNTHIILESTI</sequence>
<gene>
    <name evidence="1" type="primary">Vigan.07G184300</name>
    <name evidence="1" type="ORF">VIGAN_07184300</name>
</gene>
<evidence type="ECO:0000313" key="2">
    <source>
        <dbReference type="Proteomes" id="UP000291084"/>
    </source>
</evidence>
<feature type="non-terminal residue" evidence="1">
    <location>
        <position position="1"/>
    </location>
</feature>
<keyword evidence="2" id="KW-1185">Reference proteome</keyword>
<protein>
    <submittedName>
        <fullName evidence="1">Uncharacterized protein</fullName>
    </submittedName>
</protein>
<accession>A0A0S3SJE2</accession>
<dbReference type="AlphaFoldDB" id="A0A0S3SJE2"/>
<proteinExistence type="predicted"/>
<evidence type="ECO:0000313" key="1">
    <source>
        <dbReference type="EMBL" id="BAT92966.1"/>
    </source>
</evidence>
<organism evidence="1 2">
    <name type="scientific">Vigna angularis var. angularis</name>
    <dbReference type="NCBI Taxonomy" id="157739"/>
    <lineage>
        <taxon>Eukaryota</taxon>
        <taxon>Viridiplantae</taxon>
        <taxon>Streptophyta</taxon>
        <taxon>Embryophyta</taxon>
        <taxon>Tracheophyta</taxon>
        <taxon>Spermatophyta</taxon>
        <taxon>Magnoliopsida</taxon>
        <taxon>eudicotyledons</taxon>
        <taxon>Gunneridae</taxon>
        <taxon>Pentapetalae</taxon>
        <taxon>rosids</taxon>
        <taxon>fabids</taxon>
        <taxon>Fabales</taxon>
        <taxon>Fabaceae</taxon>
        <taxon>Papilionoideae</taxon>
        <taxon>50 kb inversion clade</taxon>
        <taxon>NPAAA clade</taxon>
        <taxon>indigoferoid/millettioid clade</taxon>
        <taxon>Phaseoleae</taxon>
        <taxon>Vigna</taxon>
    </lineage>
</organism>
<dbReference type="EMBL" id="AP015040">
    <property type="protein sequence ID" value="BAT92966.1"/>
    <property type="molecule type" value="Genomic_DNA"/>
</dbReference>
<name>A0A0S3SJE2_PHAAN</name>